<evidence type="ECO:0000256" key="2">
    <source>
        <dbReference type="ARBA" id="ARBA00022490"/>
    </source>
</evidence>
<comment type="subcellular location">
    <subcellularLocation>
        <location evidence="1">Cytoplasm</location>
    </subcellularLocation>
</comment>
<organism evidence="7">
    <name type="scientific">Anthurium amnicola</name>
    <dbReference type="NCBI Taxonomy" id="1678845"/>
    <lineage>
        <taxon>Eukaryota</taxon>
        <taxon>Viridiplantae</taxon>
        <taxon>Streptophyta</taxon>
        <taxon>Embryophyta</taxon>
        <taxon>Tracheophyta</taxon>
        <taxon>Spermatophyta</taxon>
        <taxon>Magnoliopsida</taxon>
        <taxon>Liliopsida</taxon>
        <taxon>Araceae</taxon>
        <taxon>Pothoideae</taxon>
        <taxon>Potheae</taxon>
        <taxon>Anthurium</taxon>
    </lineage>
</organism>
<feature type="region of interest" description="Disordered" evidence="5">
    <location>
        <begin position="21"/>
        <end position="40"/>
    </location>
</feature>
<keyword evidence="2" id="KW-0963">Cytoplasm</keyword>
<comment type="similarity">
    <text evidence="4">Belongs to the YTHDF family.</text>
</comment>
<feature type="domain" description="YTH" evidence="6">
    <location>
        <begin position="448"/>
        <end position="585"/>
    </location>
</feature>
<reference evidence="7" key="1">
    <citation type="submission" date="2015-07" db="EMBL/GenBank/DDBJ databases">
        <title>Transcriptome Assembly of Anthurium amnicola.</title>
        <authorList>
            <person name="Suzuki J."/>
        </authorList>
    </citation>
    <scope>NUCLEOTIDE SEQUENCE</scope>
</reference>
<dbReference type="CDD" id="cd21134">
    <property type="entry name" value="YTH"/>
    <property type="match status" value="1"/>
</dbReference>
<accession>A0A1D1ZFG8</accession>
<dbReference type="PANTHER" id="PTHR12357">
    <property type="entry name" value="YTH YT521-B HOMOLOGY DOMAIN-CONTAINING"/>
    <property type="match status" value="1"/>
</dbReference>
<evidence type="ECO:0000313" key="7">
    <source>
        <dbReference type="EMBL" id="JAT65588.1"/>
    </source>
</evidence>
<gene>
    <name evidence="7" type="primary">YTHDF2_2</name>
    <name evidence="7" type="ORF">g.64693</name>
</gene>
<dbReference type="GO" id="GO:0061157">
    <property type="term" value="P:mRNA destabilization"/>
    <property type="evidence" value="ECO:0007669"/>
    <property type="project" value="TreeGrafter"/>
</dbReference>
<dbReference type="AlphaFoldDB" id="A0A1D1ZFG8"/>
<evidence type="ECO:0000256" key="4">
    <source>
        <dbReference type="RuleBase" id="RU369095"/>
    </source>
</evidence>
<dbReference type="GO" id="GO:1990247">
    <property type="term" value="F:N6-methyladenosine-containing RNA reader activity"/>
    <property type="evidence" value="ECO:0007669"/>
    <property type="project" value="UniProtKB-UniRule"/>
</dbReference>
<dbReference type="PROSITE" id="PS50882">
    <property type="entry name" value="YTH"/>
    <property type="match status" value="1"/>
</dbReference>
<evidence type="ECO:0000256" key="5">
    <source>
        <dbReference type="SAM" id="MobiDB-lite"/>
    </source>
</evidence>
<dbReference type="Pfam" id="PF04146">
    <property type="entry name" value="YTH"/>
    <property type="match status" value="1"/>
</dbReference>
<evidence type="ECO:0000256" key="3">
    <source>
        <dbReference type="ARBA" id="ARBA00022884"/>
    </source>
</evidence>
<dbReference type="GO" id="GO:0005737">
    <property type="term" value="C:cytoplasm"/>
    <property type="evidence" value="ECO:0007669"/>
    <property type="project" value="UniProtKB-SubCell"/>
</dbReference>
<proteinExistence type="inferred from homology"/>
<evidence type="ECO:0000259" key="6">
    <source>
        <dbReference type="PROSITE" id="PS50882"/>
    </source>
</evidence>
<dbReference type="GO" id="GO:0003729">
    <property type="term" value="F:mRNA binding"/>
    <property type="evidence" value="ECO:0007669"/>
    <property type="project" value="UniProtKB-UniRule"/>
</dbReference>
<name>A0A1D1ZFG8_9ARAE</name>
<comment type="function">
    <text evidence="4">Specifically recognizes and binds N6-methyladenosine (m6A)-containing RNAs, and regulates mRNA stability. M6A is a modification present at internal sites of mRNAs and some non-coding RNAs and plays a role in mRNA stability and processing.</text>
</comment>
<evidence type="ECO:0000256" key="1">
    <source>
        <dbReference type="ARBA" id="ARBA00004496"/>
    </source>
</evidence>
<dbReference type="InterPro" id="IPR045168">
    <property type="entry name" value="YTH_prot"/>
</dbReference>
<protein>
    <recommendedName>
        <fullName evidence="4">YTH domain-containing family protein</fullName>
    </recommendedName>
</protein>
<dbReference type="FunFam" id="3.10.590.10:FF:000001">
    <property type="entry name" value="YTH domain family 1, isoform CRA_a"/>
    <property type="match status" value="1"/>
</dbReference>
<sequence>MAAVAPAADQATELLQKLSLDSQAKGQDAPEVAKKPNGSVDHGIVANVPLPSSERSVSPFLQDFIDPNLCYVPTSYASPAYYYGAYDGSINKWEDYSRYVNPDEISAVYGDMYHHSYGYAPYGPYAPPPGSPVPTTGQDGQLYGHQHYQYPGLYYPTPTPTSSAFTPSNQLPPSQVEVSTPVATDAPTVSEDATKTSKNGVSNGNANCNIGTALQKPNHLKLSATSNSSYARGSLPGGMLSVSGYQPDQRYAYDGARSPIPWLNGSAFPDGQHRLTTTSTVPSTVPHVGSNPSARSQNLNSLPRLMGLHTPRPTSGMGPGSHGLMSRMYPNSRMYGQYGSTYRTGLGYGSNGFDSRTNGHGWYGVDAKNKPRSRGGFFVYGNENLDLGELNRGPRSGQFKSQKGPGPNVTIAVKGQNFPSKVNNEDSSLVPDNDMYNKTDFPEKYPDAKFFVIKSYSEDDVHKSIKYNVWASTASGNKKLDAAYQESKEKTSGCPVFLFFSVNTSGQFVGVAEMLGPVDFNKTVEYWQQDRWNGCFPVKWHIIKDVPNNILKHITLENNDNKPVTNSRDTQDVKLEQGLQVLKLFKEHVSKTSILDDFQFYELRQKTMQEKRAKQQQFQKQVHDRNSADVVVEEKVMDATNGKSRLQKPLELASVLNKEPIQGAVGECKPPEENGMVAVVGEAQNVAKLTTEKKVVANGVANG</sequence>
<dbReference type="InterPro" id="IPR007275">
    <property type="entry name" value="YTH_domain"/>
</dbReference>
<dbReference type="EMBL" id="GDJX01002348">
    <property type="protein sequence ID" value="JAT65588.1"/>
    <property type="molecule type" value="Transcribed_RNA"/>
</dbReference>
<dbReference type="Gene3D" id="3.10.590.10">
    <property type="entry name" value="ph1033 like domains"/>
    <property type="match status" value="1"/>
</dbReference>
<dbReference type="PANTHER" id="PTHR12357:SF99">
    <property type="entry name" value="YTH DOMAIN-CONTAINING PROTEIN ECT2-RELATED"/>
    <property type="match status" value="1"/>
</dbReference>
<keyword evidence="3 4" id="KW-0694">RNA-binding</keyword>